<dbReference type="Pfam" id="PF24837">
    <property type="entry name" value="AMIN-like"/>
    <property type="match status" value="1"/>
</dbReference>
<accession>A0AAJ6AHP5</accession>
<reference evidence="4 5" key="1">
    <citation type="submission" date="2023-03" db="EMBL/GenBank/DDBJ databases">
        <title>Complete genome sequences of several Auritidibacter ignavus strains isolated from ear infections.</title>
        <authorList>
            <person name="Baehr T."/>
            <person name="Baumhoegger A.M."/>
        </authorList>
    </citation>
    <scope>NUCLEOTIDE SEQUENCE [LARGE SCALE GENOMIC DNA]</scope>
    <source>
        <strain evidence="4 5">BABAE-6</strain>
    </source>
</reference>
<feature type="chain" id="PRO_5042513121" description="AMIN-like domain-containing protein" evidence="2">
    <location>
        <begin position="21"/>
        <end position="236"/>
    </location>
</feature>
<dbReference type="RefSeq" id="WP_279675062.1">
    <property type="nucleotide sequence ID" value="NZ_CP122566.1"/>
</dbReference>
<evidence type="ECO:0000313" key="4">
    <source>
        <dbReference type="EMBL" id="WGH93606.1"/>
    </source>
</evidence>
<name>A0AAJ6AHP5_9MICC</name>
<dbReference type="PROSITE" id="PS51257">
    <property type="entry name" value="PROKAR_LIPOPROTEIN"/>
    <property type="match status" value="1"/>
</dbReference>
<evidence type="ECO:0000259" key="3">
    <source>
        <dbReference type="Pfam" id="PF24837"/>
    </source>
</evidence>
<feature type="domain" description="AMIN-like" evidence="3">
    <location>
        <begin position="106"/>
        <end position="235"/>
    </location>
</feature>
<proteinExistence type="predicted"/>
<keyword evidence="5" id="KW-1185">Reference proteome</keyword>
<evidence type="ECO:0000313" key="5">
    <source>
        <dbReference type="Proteomes" id="UP001224674"/>
    </source>
</evidence>
<gene>
    <name evidence="4" type="ORF">QDX21_02040</name>
</gene>
<feature type="signal peptide" evidence="2">
    <location>
        <begin position="1"/>
        <end position="20"/>
    </location>
</feature>
<dbReference type="InterPro" id="IPR056303">
    <property type="entry name" value="AMIN-like"/>
</dbReference>
<evidence type="ECO:0000256" key="2">
    <source>
        <dbReference type="SAM" id="SignalP"/>
    </source>
</evidence>
<sequence>MMKNSWLALTAGLMLTVTLAGCSNDSQEPEEPASPESATTASTPSPSQTVMDRPSNTLKPGQKTPTNSNSPSATDQDTSGDQPPLSSGVQESEGFPDSSQGDGLYATGVRSAVHEGYDRIVIDHAGSGTPAYRAEYTDHPLAPGIGEPIPGAEESSGTYLEINLTGMASHDQVDEAQALQNGHRVTSLDAQVAQDVVTYLPWEATSTYYIGVDQQRQYRVQVLENPSRVVIDLAHD</sequence>
<protein>
    <recommendedName>
        <fullName evidence="3">AMIN-like domain-containing protein</fullName>
    </recommendedName>
</protein>
<organism evidence="4 5">
    <name type="scientific">Auritidibacter ignavus</name>
    <dbReference type="NCBI Taxonomy" id="678932"/>
    <lineage>
        <taxon>Bacteria</taxon>
        <taxon>Bacillati</taxon>
        <taxon>Actinomycetota</taxon>
        <taxon>Actinomycetes</taxon>
        <taxon>Micrococcales</taxon>
        <taxon>Micrococcaceae</taxon>
        <taxon>Auritidibacter</taxon>
    </lineage>
</organism>
<evidence type="ECO:0000256" key="1">
    <source>
        <dbReference type="SAM" id="MobiDB-lite"/>
    </source>
</evidence>
<feature type="region of interest" description="Disordered" evidence="1">
    <location>
        <begin position="22"/>
        <end position="105"/>
    </location>
</feature>
<dbReference type="AlphaFoldDB" id="A0AAJ6AHP5"/>
<feature type="compositionally biased region" description="Polar residues" evidence="1">
    <location>
        <begin position="54"/>
        <end position="90"/>
    </location>
</feature>
<feature type="compositionally biased region" description="Low complexity" evidence="1">
    <location>
        <begin position="34"/>
        <end position="49"/>
    </location>
</feature>
<keyword evidence="2" id="KW-0732">Signal</keyword>
<dbReference type="EMBL" id="CP122566">
    <property type="protein sequence ID" value="WGH93606.1"/>
    <property type="molecule type" value="Genomic_DNA"/>
</dbReference>
<dbReference type="Proteomes" id="UP001224674">
    <property type="component" value="Chromosome"/>
</dbReference>